<gene>
    <name evidence="2" type="ORF">GCM10009838_63900</name>
</gene>
<dbReference type="SUPFAM" id="SSF54001">
    <property type="entry name" value="Cysteine proteinases"/>
    <property type="match status" value="1"/>
</dbReference>
<dbReference type="Pfam" id="PF01841">
    <property type="entry name" value="Transglut_core"/>
    <property type="match status" value="1"/>
</dbReference>
<dbReference type="InterPro" id="IPR038765">
    <property type="entry name" value="Papain-like_cys_pep_sf"/>
</dbReference>
<dbReference type="InterPro" id="IPR002931">
    <property type="entry name" value="Transglutaminase-like"/>
</dbReference>
<dbReference type="SMART" id="SM00460">
    <property type="entry name" value="TGc"/>
    <property type="match status" value="1"/>
</dbReference>
<accession>A0ABN2SS64</accession>
<dbReference type="EMBL" id="BAAAQM010000046">
    <property type="protein sequence ID" value="GAA1991627.1"/>
    <property type="molecule type" value="Genomic_DNA"/>
</dbReference>
<proteinExistence type="predicted"/>
<sequence>MPTFQLSPEESAYYRAQSSFSDPGALADRYEADLSAGPADPAALARAVRGLLVHRAEGGLFGHAIAEDRLRDDAETRYADDILRLIVGRDDAPLTRPRRPGDRFVGVCRDFSLLHCSMLRHAGIPARVRIGFADYFGPLHGDHVVTEYWDAERGWLLADAQLADPAVAAAHGVDFDPMDVPRDRFLVAGAAWRAIRSGGADPDAYGHQDSVRPLVGAWFVAGSVRLDMAALNKVETLLWDVWGAGADSDEDFAEDTRALFDMPAELTAGEVPFDAVRKVYADDEGLRAPKTVLSLAPFNGPVQATLRG</sequence>
<feature type="domain" description="Transglutaminase-like" evidence="1">
    <location>
        <begin position="100"/>
        <end position="162"/>
    </location>
</feature>
<protein>
    <submittedName>
        <fullName evidence="2">Transglutaminase-like domain-containing protein</fullName>
    </submittedName>
</protein>
<dbReference type="Gene3D" id="3.10.620.30">
    <property type="match status" value="1"/>
</dbReference>
<dbReference type="RefSeq" id="WP_344660877.1">
    <property type="nucleotide sequence ID" value="NZ_BAAAQM010000046.1"/>
</dbReference>
<name>A0ABN2SS64_9ACTN</name>
<organism evidence="2 3">
    <name type="scientific">Catenulispora subtropica</name>
    <dbReference type="NCBI Taxonomy" id="450798"/>
    <lineage>
        <taxon>Bacteria</taxon>
        <taxon>Bacillati</taxon>
        <taxon>Actinomycetota</taxon>
        <taxon>Actinomycetes</taxon>
        <taxon>Catenulisporales</taxon>
        <taxon>Catenulisporaceae</taxon>
        <taxon>Catenulispora</taxon>
    </lineage>
</organism>
<evidence type="ECO:0000313" key="3">
    <source>
        <dbReference type="Proteomes" id="UP001499854"/>
    </source>
</evidence>
<evidence type="ECO:0000259" key="1">
    <source>
        <dbReference type="SMART" id="SM00460"/>
    </source>
</evidence>
<evidence type="ECO:0000313" key="2">
    <source>
        <dbReference type="EMBL" id="GAA1991627.1"/>
    </source>
</evidence>
<reference evidence="2 3" key="1">
    <citation type="journal article" date="2019" name="Int. J. Syst. Evol. Microbiol.">
        <title>The Global Catalogue of Microorganisms (GCM) 10K type strain sequencing project: providing services to taxonomists for standard genome sequencing and annotation.</title>
        <authorList>
            <consortium name="The Broad Institute Genomics Platform"/>
            <consortium name="The Broad Institute Genome Sequencing Center for Infectious Disease"/>
            <person name="Wu L."/>
            <person name="Ma J."/>
        </authorList>
    </citation>
    <scope>NUCLEOTIDE SEQUENCE [LARGE SCALE GENOMIC DNA]</scope>
    <source>
        <strain evidence="2 3">JCM 16013</strain>
    </source>
</reference>
<dbReference type="Proteomes" id="UP001499854">
    <property type="component" value="Unassembled WGS sequence"/>
</dbReference>
<comment type="caution">
    <text evidence="2">The sequence shown here is derived from an EMBL/GenBank/DDBJ whole genome shotgun (WGS) entry which is preliminary data.</text>
</comment>
<keyword evidence="3" id="KW-1185">Reference proteome</keyword>